<comment type="caution">
    <text evidence="1">The sequence shown here is derived from an EMBL/GenBank/DDBJ whole genome shotgun (WGS) entry which is preliminary data.</text>
</comment>
<organism evidence="1 2">
    <name type="scientific">Henosepilachna vigintioctopunctata</name>
    <dbReference type="NCBI Taxonomy" id="420089"/>
    <lineage>
        <taxon>Eukaryota</taxon>
        <taxon>Metazoa</taxon>
        <taxon>Ecdysozoa</taxon>
        <taxon>Arthropoda</taxon>
        <taxon>Hexapoda</taxon>
        <taxon>Insecta</taxon>
        <taxon>Pterygota</taxon>
        <taxon>Neoptera</taxon>
        <taxon>Endopterygota</taxon>
        <taxon>Coleoptera</taxon>
        <taxon>Polyphaga</taxon>
        <taxon>Cucujiformia</taxon>
        <taxon>Coccinelloidea</taxon>
        <taxon>Coccinellidae</taxon>
        <taxon>Epilachninae</taxon>
        <taxon>Epilachnini</taxon>
        <taxon>Henosepilachna</taxon>
    </lineage>
</organism>
<evidence type="ECO:0000313" key="1">
    <source>
        <dbReference type="EMBL" id="KAK9874849.1"/>
    </source>
</evidence>
<protein>
    <submittedName>
        <fullName evidence="1">Uncharacterized protein</fullName>
    </submittedName>
</protein>
<feature type="non-terminal residue" evidence="1">
    <location>
        <position position="105"/>
    </location>
</feature>
<reference evidence="1 2" key="1">
    <citation type="submission" date="2023-03" db="EMBL/GenBank/DDBJ databases">
        <title>Genome insight into feeding habits of ladybird beetles.</title>
        <authorList>
            <person name="Li H.-S."/>
            <person name="Huang Y.-H."/>
            <person name="Pang H."/>
        </authorList>
    </citation>
    <scope>NUCLEOTIDE SEQUENCE [LARGE SCALE GENOMIC DNA]</scope>
    <source>
        <strain evidence="1">SYSU_2023b</strain>
        <tissue evidence="1">Whole body</tissue>
    </source>
</reference>
<evidence type="ECO:0000313" key="2">
    <source>
        <dbReference type="Proteomes" id="UP001431783"/>
    </source>
</evidence>
<keyword evidence="2" id="KW-1185">Reference proteome</keyword>
<gene>
    <name evidence="1" type="ORF">WA026_005665</name>
</gene>
<dbReference type="Proteomes" id="UP001431783">
    <property type="component" value="Unassembled WGS sequence"/>
</dbReference>
<sequence length="105" mass="12026">MHNGKPWNLSQSAECVRFVAPGATVLHNKLKHRNMSVIPILIDFKYTESIVVYLLAEISKNVEKLISNPRFMIYQGGVKIFRLDKEKAPIGLLLELRPRVPCLLR</sequence>
<accession>A0AAW1TVP8</accession>
<name>A0AAW1TVP8_9CUCU</name>
<proteinExistence type="predicted"/>
<dbReference type="AlphaFoldDB" id="A0AAW1TVP8"/>
<dbReference type="EMBL" id="JARQZJ010000032">
    <property type="protein sequence ID" value="KAK9874849.1"/>
    <property type="molecule type" value="Genomic_DNA"/>
</dbReference>